<dbReference type="Pfam" id="PF01263">
    <property type="entry name" value="Aldose_epim"/>
    <property type="match status" value="1"/>
</dbReference>
<comment type="caution">
    <text evidence="8">The sequence shown here is derived from an EMBL/GenBank/DDBJ whole genome shotgun (WGS) entry which is preliminary data.</text>
</comment>
<dbReference type="InterPro" id="IPR025532">
    <property type="entry name" value="G6P_1-epimerase"/>
</dbReference>
<feature type="binding site" evidence="7">
    <location>
        <position position="81"/>
    </location>
    <ligand>
        <name>substrate</name>
    </ligand>
</feature>
<dbReference type="Gene3D" id="2.70.98.10">
    <property type="match status" value="1"/>
</dbReference>
<dbReference type="SUPFAM" id="SSF74650">
    <property type="entry name" value="Galactose mutarotase-like"/>
    <property type="match status" value="1"/>
</dbReference>
<dbReference type="GO" id="GO:0005737">
    <property type="term" value="C:cytoplasm"/>
    <property type="evidence" value="ECO:0007669"/>
    <property type="project" value="TreeGrafter"/>
</dbReference>
<evidence type="ECO:0000313" key="9">
    <source>
        <dbReference type="Proteomes" id="UP001373714"/>
    </source>
</evidence>
<dbReference type="GO" id="GO:0047938">
    <property type="term" value="F:glucose-6-phosphate 1-epimerase activity"/>
    <property type="evidence" value="ECO:0007669"/>
    <property type="project" value="UniProtKB-UniRule"/>
</dbReference>
<dbReference type="PANTHER" id="PTHR11122">
    <property type="entry name" value="APOSPORY-ASSOCIATED PROTEIN C-RELATED"/>
    <property type="match status" value="1"/>
</dbReference>
<name>A0AAV9VII5_9PEZI</name>
<accession>A0AAV9VII5</accession>
<keyword evidence="9" id="KW-1185">Reference proteome</keyword>
<reference evidence="8 9" key="1">
    <citation type="submission" date="2019-10" db="EMBL/GenBank/DDBJ databases">
        <authorList>
            <person name="Palmer J.M."/>
        </authorList>
    </citation>
    <scope>NUCLEOTIDE SEQUENCE [LARGE SCALE GENOMIC DNA]</scope>
    <source>
        <strain evidence="8 9">TWF730</strain>
    </source>
</reference>
<evidence type="ECO:0000313" key="8">
    <source>
        <dbReference type="EMBL" id="KAK6361780.1"/>
    </source>
</evidence>
<dbReference type="PIRSF" id="PIRSF016020">
    <property type="entry name" value="PHexose_mutarotase"/>
    <property type="match status" value="1"/>
</dbReference>
<dbReference type="InterPro" id="IPR014718">
    <property type="entry name" value="GH-type_carb-bd"/>
</dbReference>
<protein>
    <recommendedName>
        <fullName evidence="3 5">Glucose-6-phosphate 1-epimerase</fullName>
        <ecNumber evidence="3 5">5.1.3.15</ecNumber>
    </recommendedName>
</protein>
<dbReference type="GO" id="GO:0030246">
    <property type="term" value="F:carbohydrate binding"/>
    <property type="evidence" value="ECO:0007669"/>
    <property type="project" value="UniProtKB-UniRule"/>
</dbReference>
<comment type="function">
    <text evidence="5">Catalyzes the interconversion between the alpha and beta anomers from at least three hexose 6-phosphate sugars (Glc6P, Gal6P, and Man6P).</text>
</comment>
<dbReference type="Proteomes" id="UP001373714">
    <property type="component" value="Unassembled WGS sequence"/>
</dbReference>
<feature type="binding site" evidence="7">
    <location>
        <position position="105"/>
    </location>
    <ligand>
        <name>substrate</name>
    </ligand>
</feature>
<evidence type="ECO:0000256" key="6">
    <source>
        <dbReference type="PIRSR" id="PIRSR016020-1"/>
    </source>
</evidence>
<evidence type="ECO:0000256" key="4">
    <source>
        <dbReference type="ARBA" id="ARBA00023235"/>
    </source>
</evidence>
<dbReference type="CDD" id="cd09020">
    <property type="entry name" value="D-hex-6-P-epi_like"/>
    <property type="match status" value="1"/>
</dbReference>
<comment type="catalytic activity">
    <reaction evidence="1">
        <text>alpha-D-glucose 6-phosphate = beta-D-glucose 6-phosphate</text>
        <dbReference type="Rhea" id="RHEA:16249"/>
        <dbReference type="ChEBI" id="CHEBI:58225"/>
        <dbReference type="ChEBI" id="CHEBI:58247"/>
        <dbReference type="EC" id="5.1.3.15"/>
    </reaction>
</comment>
<feature type="active site" evidence="6">
    <location>
        <position position="288"/>
    </location>
</feature>
<feature type="active site" evidence="6">
    <location>
        <position position="184"/>
    </location>
</feature>
<comment type="similarity">
    <text evidence="2 5">Belongs to the glucose-6-phosphate 1-epimerase family.</text>
</comment>
<organism evidence="8 9">
    <name type="scientific">Orbilia blumenaviensis</name>
    <dbReference type="NCBI Taxonomy" id="1796055"/>
    <lineage>
        <taxon>Eukaryota</taxon>
        <taxon>Fungi</taxon>
        <taxon>Dikarya</taxon>
        <taxon>Ascomycota</taxon>
        <taxon>Pezizomycotina</taxon>
        <taxon>Orbiliomycetes</taxon>
        <taxon>Orbiliales</taxon>
        <taxon>Orbiliaceae</taxon>
        <taxon>Orbilia</taxon>
    </lineage>
</organism>
<gene>
    <name evidence="8" type="ORF">TWF730_005496</name>
</gene>
<sequence length="314" mass="34075">MALHKKKPAALGIDLATTQESSSHGSIQVSDDSQFVTLSLASGASAKVLLYGATVVSWKIQDRELLWLSSASALDGSKAVRGGIPLVFPVFGPPPAGTAVEKLAQHGFARTSKWNLLGRAEDEEGSVRVEFGLSSDSLDEETKAKWPYAFGLIYSVTLRENTLETKILVQNPGSEAFDFNVLFHTYLRIPDVSTIGVQGLNSLTYRDKTLGGSEHQESSEVIKITSQTDRVYKSAPDAITVSESDKPLYTVTKTGLNDVVLWNPYSDGVEKIGDWEPKEGYKNMVCVEAGSVASWQTLEPEATWEGGVVHKAHL</sequence>
<feature type="binding site" evidence="7">
    <location>
        <position position="110"/>
    </location>
    <ligand>
        <name>substrate</name>
    </ligand>
</feature>
<evidence type="ECO:0000256" key="3">
    <source>
        <dbReference type="ARBA" id="ARBA00012083"/>
    </source>
</evidence>
<dbReference type="EC" id="5.1.3.15" evidence="3 5"/>
<evidence type="ECO:0000256" key="2">
    <source>
        <dbReference type="ARBA" id="ARBA00005866"/>
    </source>
</evidence>
<evidence type="ECO:0000256" key="7">
    <source>
        <dbReference type="PIRSR" id="PIRSR016020-2"/>
    </source>
</evidence>
<keyword evidence="4 5" id="KW-0413">Isomerase</keyword>
<evidence type="ECO:0000256" key="1">
    <source>
        <dbReference type="ARBA" id="ARBA00001096"/>
    </source>
</evidence>
<dbReference type="AlphaFoldDB" id="A0AAV9VII5"/>
<dbReference type="InterPro" id="IPR008183">
    <property type="entry name" value="Aldose_1/G6P_1-epimerase"/>
</dbReference>
<proteinExistence type="inferred from homology"/>
<dbReference type="GO" id="GO:0005975">
    <property type="term" value="P:carbohydrate metabolic process"/>
    <property type="evidence" value="ECO:0007669"/>
    <property type="project" value="InterPro"/>
</dbReference>
<dbReference type="InterPro" id="IPR011013">
    <property type="entry name" value="Gal_mutarotase_sf_dom"/>
</dbReference>
<evidence type="ECO:0000256" key="5">
    <source>
        <dbReference type="PIRNR" id="PIRNR016020"/>
    </source>
</evidence>
<dbReference type="PANTHER" id="PTHR11122:SF13">
    <property type="entry name" value="GLUCOSE-6-PHOSPHATE 1-EPIMERASE"/>
    <property type="match status" value="1"/>
</dbReference>
<dbReference type="EMBL" id="JAVHNS010000002">
    <property type="protein sequence ID" value="KAK6361780.1"/>
    <property type="molecule type" value="Genomic_DNA"/>
</dbReference>